<dbReference type="Proteomes" id="UP000311919">
    <property type="component" value="Unassembled WGS sequence"/>
</dbReference>
<organism evidence="1 2">
    <name type="scientific">Schistosoma japonicum</name>
    <name type="common">Blood fluke</name>
    <dbReference type="NCBI Taxonomy" id="6182"/>
    <lineage>
        <taxon>Eukaryota</taxon>
        <taxon>Metazoa</taxon>
        <taxon>Spiralia</taxon>
        <taxon>Lophotrochozoa</taxon>
        <taxon>Platyhelminthes</taxon>
        <taxon>Trematoda</taxon>
        <taxon>Digenea</taxon>
        <taxon>Strigeidida</taxon>
        <taxon>Schistosomatoidea</taxon>
        <taxon>Schistosomatidae</taxon>
        <taxon>Schistosoma</taxon>
    </lineage>
</organism>
<proteinExistence type="predicted"/>
<evidence type="ECO:0000313" key="2">
    <source>
        <dbReference type="Proteomes" id="UP000311919"/>
    </source>
</evidence>
<feature type="non-terminal residue" evidence="1">
    <location>
        <position position="1"/>
    </location>
</feature>
<feature type="non-terminal residue" evidence="1">
    <location>
        <position position="53"/>
    </location>
</feature>
<gene>
    <name evidence="1" type="ORF">EWB00_011057</name>
</gene>
<dbReference type="STRING" id="6182.A0A4Z2DM73"/>
<keyword evidence="2" id="KW-1185">Reference proteome</keyword>
<protein>
    <submittedName>
        <fullName evidence="1">Uncharacterized protein</fullName>
    </submittedName>
</protein>
<reference evidence="1 2" key="1">
    <citation type="submission" date="2019-03" db="EMBL/GenBank/DDBJ databases">
        <title>An improved genome assembly of the fluke Schistosoma japonicum.</title>
        <authorList>
            <person name="Hu W."/>
            <person name="Luo F."/>
            <person name="Yin M."/>
            <person name="Mo X."/>
            <person name="Sun C."/>
            <person name="Wu Q."/>
            <person name="Zhu B."/>
            <person name="Xiang M."/>
            <person name="Wang J."/>
            <person name="Wang Y."/>
            <person name="Zhang T."/>
            <person name="Xu B."/>
            <person name="Zheng H."/>
            <person name="Feng Z."/>
        </authorList>
    </citation>
    <scope>NUCLEOTIDE SEQUENCE [LARGE SCALE GENOMIC DNA]</scope>
    <source>
        <strain evidence="1">HuSjv2</strain>
        <tissue evidence="1">Worms</tissue>
    </source>
</reference>
<dbReference type="AlphaFoldDB" id="A0A4Z2DM73"/>
<sequence>QTPKLVRIKTPTPASFQLISFWADNVEAWFCYAEAEFRNHGMTDPRVQFLAVV</sequence>
<name>A0A4Z2DM73_SCHJA</name>
<comment type="caution">
    <text evidence="1">The sequence shown here is derived from an EMBL/GenBank/DDBJ whole genome shotgun (WGS) entry which is preliminary data.</text>
</comment>
<evidence type="ECO:0000313" key="1">
    <source>
        <dbReference type="EMBL" id="TNN17654.1"/>
    </source>
</evidence>
<accession>A0A4Z2DM73</accession>
<dbReference type="OrthoDB" id="6233583at2759"/>
<dbReference type="EMBL" id="SKCS01000090">
    <property type="protein sequence ID" value="TNN17654.1"/>
    <property type="molecule type" value="Genomic_DNA"/>
</dbReference>